<protein>
    <submittedName>
        <fullName evidence="4">ABC1 family protein</fullName>
    </submittedName>
</protein>
<evidence type="ECO:0000259" key="3">
    <source>
        <dbReference type="Pfam" id="PF03109"/>
    </source>
</evidence>
<dbReference type="InterPro" id="IPR045307">
    <property type="entry name" value="ADCK1_dom"/>
</dbReference>
<dbReference type="CDD" id="cd13969">
    <property type="entry name" value="ADCK1-like"/>
    <property type="match status" value="1"/>
</dbReference>
<dbReference type="InterPro" id="IPR011009">
    <property type="entry name" value="Kinase-like_dom_sf"/>
</dbReference>
<dbReference type="Pfam" id="PF03109">
    <property type="entry name" value="ABC1"/>
    <property type="match status" value="2"/>
</dbReference>
<feature type="compositionally biased region" description="Basic and acidic residues" evidence="2">
    <location>
        <begin position="399"/>
        <end position="409"/>
    </location>
</feature>
<sequence>MYNGLPRICRAPRHALQLTCPAAARTAQTQSSIALRRSLQTAQKSAKKQKRPTQATATATSTPPPHASSPSSSFPRTQKWARRLAWTGAVLGGIYIADTQWNNAAVTRSMRTFKTGLVIGVDYKINFRADPPFAESLAEVHNRNAERVFNLLRENGGLYLKIGQAIAMQSAILPPEFQKMFARMFDDAPQNGWEDVERVVREDFGGKGPEEVFGVSFTGEEGKGVMERTARASASVAQVHWARLPDGREVAVKIQKREIAAQVGWDLWAFKVMARVYTWWFDLPLYSLVPYISERLMLETDFENEADNSEKMKQLVENEPRLRGRVYIPKVYRELSSKRVMTAEWIEGTRLWDKEGVTNHWRGGWREGSPGCNGSPLDPPSKEAVSSISHNDPNQEQLKPQRDSWRGTDGKGGLGLSLRDVMTTMVDLFSAQMFLWGIVHCDPHPGNIFVRRLPNGKPEIVLIDHGLYIQMNPDFRHQYALLWKSLMTFDNATIAEIVKGWGIGSPDLFASATLMRPYTGGDNSTSAEIRKGVKGKTEGERAYEMQMKMRAGVKQILTDETKWPRELIFIGRNLRIVQGNNQFLGSPVNRIKITGLWASRALAESRDLPVSERLRNWVKHLKFRFVLLGSDAVWWYAWVKQKLGLGGGMEEEIEAQMKVMAKDMGIELNHGVFEG</sequence>
<evidence type="ECO:0000313" key="4">
    <source>
        <dbReference type="EMBL" id="KAB2580370.1"/>
    </source>
</evidence>
<comment type="similarity">
    <text evidence="1">Belongs to the protein kinase superfamily. ADCK protein kinase family.</text>
</comment>
<dbReference type="InterPro" id="IPR004147">
    <property type="entry name" value="ABC1_dom"/>
</dbReference>
<reference evidence="4 5" key="1">
    <citation type="journal article" date="2019" name="Sci. Rep.">
        <title>A multi-omics analysis of the grapevine pathogen Lasiodiplodia theobromae reveals that temperature affects the expression of virulence- and pathogenicity-related genes.</title>
        <authorList>
            <person name="Felix C."/>
            <person name="Meneses R."/>
            <person name="Goncalves M.F.M."/>
            <person name="Tilleman L."/>
            <person name="Duarte A.S."/>
            <person name="Jorrin-Novo J.V."/>
            <person name="Van de Peer Y."/>
            <person name="Deforce D."/>
            <person name="Van Nieuwerburgh F."/>
            <person name="Esteves A.C."/>
            <person name="Alves A."/>
        </authorList>
    </citation>
    <scope>NUCLEOTIDE SEQUENCE [LARGE SCALE GENOMIC DNA]</scope>
    <source>
        <strain evidence="4 5">LA-SOL3</strain>
    </source>
</reference>
<feature type="compositionally biased region" description="Low complexity" evidence="2">
    <location>
        <begin position="52"/>
        <end position="61"/>
    </location>
</feature>
<dbReference type="Proteomes" id="UP000325902">
    <property type="component" value="Unassembled WGS sequence"/>
</dbReference>
<evidence type="ECO:0000256" key="1">
    <source>
        <dbReference type="ARBA" id="ARBA00009670"/>
    </source>
</evidence>
<gene>
    <name evidence="4" type="ORF">DBV05_g944</name>
</gene>
<dbReference type="EMBL" id="VCHE01000003">
    <property type="protein sequence ID" value="KAB2580370.1"/>
    <property type="molecule type" value="Genomic_DNA"/>
</dbReference>
<feature type="domain" description="ABC1 atypical kinase-like" evidence="3">
    <location>
        <begin position="415"/>
        <end position="497"/>
    </location>
</feature>
<accession>A0A5N5DRV8</accession>
<proteinExistence type="inferred from homology"/>
<comment type="caution">
    <text evidence="4">The sequence shown here is derived from an EMBL/GenBank/DDBJ whole genome shotgun (WGS) entry which is preliminary data.</text>
</comment>
<evidence type="ECO:0000256" key="2">
    <source>
        <dbReference type="SAM" id="MobiDB-lite"/>
    </source>
</evidence>
<organism evidence="4 5">
    <name type="scientific">Lasiodiplodia theobromae</name>
    <dbReference type="NCBI Taxonomy" id="45133"/>
    <lineage>
        <taxon>Eukaryota</taxon>
        <taxon>Fungi</taxon>
        <taxon>Dikarya</taxon>
        <taxon>Ascomycota</taxon>
        <taxon>Pezizomycotina</taxon>
        <taxon>Dothideomycetes</taxon>
        <taxon>Dothideomycetes incertae sedis</taxon>
        <taxon>Botryosphaeriales</taxon>
        <taxon>Botryosphaeriaceae</taxon>
        <taxon>Lasiodiplodia</taxon>
    </lineage>
</organism>
<dbReference type="PANTHER" id="PTHR43173:SF37">
    <property type="entry name" value="ABC1 FAMILY PROTEIN C10F6.14C"/>
    <property type="match status" value="1"/>
</dbReference>
<name>A0A5N5DRV8_9PEZI</name>
<feature type="compositionally biased region" description="Polar residues" evidence="2">
    <location>
        <begin position="384"/>
        <end position="398"/>
    </location>
</feature>
<dbReference type="SUPFAM" id="SSF56112">
    <property type="entry name" value="Protein kinase-like (PK-like)"/>
    <property type="match status" value="1"/>
</dbReference>
<feature type="domain" description="ABC1 atypical kinase-like" evidence="3">
    <location>
        <begin position="184"/>
        <end position="355"/>
    </location>
</feature>
<feature type="region of interest" description="Disordered" evidence="2">
    <location>
        <begin position="363"/>
        <end position="409"/>
    </location>
</feature>
<dbReference type="PANTHER" id="PTHR43173">
    <property type="entry name" value="ABC1 FAMILY PROTEIN"/>
    <property type="match status" value="1"/>
</dbReference>
<feature type="region of interest" description="Disordered" evidence="2">
    <location>
        <begin position="38"/>
        <end position="76"/>
    </location>
</feature>
<keyword evidence="5" id="KW-1185">Reference proteome</keyword>
<evidence type="ECO:0000313" key="5">
    <source>
        <dbReference type="Proteomes" id="UP000325902"/>
    </source>
</evidence>
<dbReference type="InterPro" id="IPR051130">
    <property type="entry name" value="Mito_struct-func_regulator"/>
</dbReference>
<dbReference type="OrthoDB" id="427480at2759"/>
<dbReference type="AlphaFoldDB" id="A0A5N5DRV8"/>